<dbReference type="AlphaFoldDB" id="A0A9J7DCQ6"/>
<sequence length="1019" mass="111770">MMMNRRGLPQQQHSAAVAATTNTASSVSDAATTPTTSALLNESRQLLLKQQLKLQLNLNVSEMMDNLRRSVDNDYNNKQQKQQQQQQYDGDLNWNRNLSLTRVQEEEQQQHDSNIIVSRRRGTTMVAADREVMVTTTSKAYNATANNAKARNARHANINAMHAAAEEQGNENGQNKLDTVTTVPQLQQKFNKFNIIADEITTTATTTDAAAVTTSIGAAVTLATTSFASATVAGVTVTTLMTSTSLSLSSSAAAAGTTTTTTTTATAATTYTSLTQKQPLNTALAKFNRIIDNTVPVINNYQQPSPLQVADSITKSQQQHPQEQQHIVGMPILSDSLKRRLASHHYTDLVVNNSKINFSYEDRRTNVEATTTTAATFTTTTTSQPQSLSRTTTATTTTATTTDSSSLISLESITTMPKKVSMEDEYDEDGASSDWKRNDVHYLLKQLNSFSDIEEIEIVDMKQKQRQQQQKLIIREQEHQLQQHLHLPNAVVQPLTQSQTEIAASAHLLEAKNLTVALPPTPPEQYVTNASSNIIAQSHSYAYTTTTPSISSSSTYHTHPPVSSLPQYISSYSAHISELTQHSGSGIVADSEHELEQQQRHDAAAAAVTHMESKQHSTSPLVDSPTATSLVIYSPSSQSHKGIRRYASLNQQQSPDEDEDSHLHHHYHQRQHQCFHPQHHHHHHTHHHPFTHTSARLTHEHYSEGSILDSAVAARAAAACDPLALQQFVDDYIFQSCHYLETNNFAANYCTAMVESSSHEFRPSTTTTTRTSNEEYDDEECYVEDHSSAHSFELHECEPPTVICKAPAPLAADNTLLAQPQPMRSSMRHLAPITSMPTAPQATPPQYTMETRLCSSGVQTDLTASSLAQSFSLSSSTSSSSSTEQRKRKQPIFKCCYTPLDRWREKRQQQQQIELKKRTKTVVAEHQQLTAHTNASHDSKAAATTSTTTITTRSCLKNTKVSVMAVSGGGSSMAGVSGSSGIHNATTTTTTTTTLSSAAAIVVHSQHHSLPTKNAPYAV</sequence>
<dbReference type="PANTHER" id="PTHR47246:SF1">
    <property type="entry name" value="MUCIN-19"/>
    <property type="match status" value="1"/>
</dbReference>
<reference evidence="5" key="1">
    <citation type="submission" date="2025-08" db="UniProtKB">
        <authorList>
            <consortium name="RefSeq"/>
        </authorList>
    </citation>
    <scope>IDENTIFICATION</scope>
    <source>
        <strain evidence="5">Aabys</strain>
        <tissue evidence="5">Whole body</tissue>
    </source>
</reference>
<organism evidence="4 5">
    <name type="scientific">Musca domestica</name>
    <name type="common">House fly</name>
    <dbReference type="NCBI Taxonomy" id="7370"/>
    <lineage>
        <taxon>Eukaryota</taxon>
        <taxon>Metazoa</taxon>
        <taxon>Ecdysozoa</taxon>
        <taxon>Arthropoda</taxon>
        <taxon>Hexapoda</taxon>
        <taxon>Insecta</taxon>
        <taxon>Pterygota</taxon>
        <taxon>Neoptera</taxon>
        <taxon>Endopterygota</taxon>
        <taxon>Diptera</taxon>
        <taxon>Brachycera</taxon>
        <taxon>Muscomorpha</taxon>
        <taxon>Muscoidea</taxon>
        <taxon>Muscidae</taxon>
        <taxon>Musca</taxon>
    </lineage>
</organism>
<dbReference type="PANTHER" id="PTHR47246">
    <property type="entry name" value="MUCIN-19"/>
    <property type="match status" value="1"/>
</dbReference>
<feature type="region of interest" description="Disordered" evidence="3">
    <location>
        <begin position="593"/>
        <end position="624"/>
    </location>
</feature>
<feature type="region of interest" description="Disordered" evidence="3">
    <location>
        <begin position="380"/>
        <end position="403"/>
    </location>
</feature>
<evidence type="ECO:0000256" key="1">
    <source>
        <dbReference type="ARBA" id="ARBA00004613"/>
    </source>
</evidence>
<dbReference type="GeneID" id="105261445"/>
<dbReference type="Proteomes" id="UP001652621">
    <property type="component" value="Unplaced"/>
</dbReference>
<comment type="subcellular location">
    <subcellularLocation>
        <location evidence="1">Secreted</location>
    </subcellularLocation>
</comment>
<feature type="compositionally biased region" description="Low complexity" evidence="3">
    <location>
        <begin position="14"/>
        <end position="31"/>
    </location>
</feature>
<dbReference type="VEuPathDB" id="VectorBase:MDOMA2_001081"/>
<evidence type="ECO:0000313" key="5">
    <source>
        <dbReference type="RefSeq" id="XP_019891030.2"/>
    </source>
</evidence>
<keyword evidence="2" id="KW-0964">Secreted</keyword>
<proteinExistence type="predicted"/>
<dbReference type="RefSeq" id="XP_019891030.2">
    <property type="nucleotide sequence ID" value="XM_020035471.2"/>
</dbReference>
<evidence type="ECO:0000256" key="2">
    <source>
        <dbReference type="ARBA" id="ARBA00022525"/>
    </source>
</evidence>
<feature type="compositionally biased region" description="Basic and acidic residues" evidence="3">
    <location>
        <begin position="593"/>
        <end position="603"/>
    </location>
</feature>
<name>A0A9J7DCQ6_MUSDO</name>
<dbReference type="KEGG" id="mde:105261445"/>
<feature type="compositionally biased region" description="Basic residues" evidence="3">
    <location>
        <begin position="663"/>
        <end position="690"/>
    </location>
</feature>
<keyword evidence="4" id="KW-1185">Reference proteome</keyword>
<accession>A0A9J7DCQ6</accession>
<gene>
    <name evidence="5" type="primary">LOC105261445</name>
</gene>
<evidence type="ECO:0000313" key="4">
    <source>
        <dbReference type="Proteomes" id="UP001652621"/>
    </source>
</evidence>
<evidence type="ECO:0000256" key="3">
    <source>
        <dbReference type="SAM" id="MobiDB-lite"/>
    </source>
</evidence>
<feature type="region of interest" description="Disordered" evidence="3">
    <location>
        <begin position="1"/>
        <end position="31"/>
    </location>
</feature>
<dbReference type="OrthoDB" id="10255963at2759"/>
<protein>
    <submittedName>
        <fullName evidence="5">Serine-rich adhesin for platelets</fullName>
    </submittedName>
</protein>
<feature type="region of interest" description="Disordered" evidence="3">
    <location>
        <begin position="649"/>
        <end position="692"/>
    </location>
</feature>